<feature type="transmembrane region" description="Helical" evidence="10">
    <location>
        <begin position="29"/>
        <end position="55"/>
    </location>
</feature>
<feature type="transmembrane region" description="Helical" evidence="10">
    <location>
        <begin position="252"/>
        <end position="270"/>
    </location>
</feature>
<dbReference type="EMBL" id="MT671011">
    <property type="protein sequence ID" value="QNL15015.1"/>
    <property type="molecule type" value="mRNA"/>
</dbReference>
<dbReference type="InterPro" id="IPR004117">
    <property type="entry name" value="7tm6_olfct_rcpt"/>
</dbReference>
<feature type="transmembrane region" description="Helical" evidence="10">
    <location>
        <begin position="67"/>
        <end position="88"/>
    </location>
</feature>
<evidence type="ECO:0000256" key="2">
    <source>
        <dbReference type="ARBA" id="ARBA00022475"/>
    </source>
</evidence>
<dbReference type="GO" id="GO:0005549">
    <property type="term" value="F:odorant binding"/>
    <property type="evidence" value="ECO:0007669"/>
    <property type="project" value="InterPro"/>
</dbReference>
<keyword evidence="3" id="KW-0716">Sensory transduction</keyword>
<keyword evidence="6 10" id="KW-1133">Transmembrane helix</keyword>
<evidence type="ECO:0000256" key="10">
    <source>
        <dbReference type="SAM" id="Phobius"/>
    </source>
</evidence>
<feature type="transmembrane region" description="Helical" evidence="10">
    <location>
        <begin position="156"/>
        <end position="177"/>
    </location>
</feature>
<keyword evidence="7 10" id="KW-0472">Membrane</keyword>
<feature type="transmembrane region" description="Helical" evidence="10">
    <location>
        <begin position="290"/>
        <end position="307"/>
    </location>
</feature>
<evidence type="ECO:0000256" key="1">
    <source>
        <dbReference type="ARBA" id="ARBA00004651"/>
    </source>
</evidence>
<dbReference type="GO" id="GO:0005886">
    <property type="term" value="C:plasma membrane"/>
    <property type="evidence" value="ECO:0007669"/>
    <property type="project" value="UniProtKB-SubCell"/>
</dbReference>
<feature type="transmembrane region" description="Helical" evidence="10">
    <location>
        <begin position="126"/>
        <end position="144"/>
    </location>
</feature>
<protein>
    <submittedName>
        <fullName evidence="11">Olfactory receptor 71</fullName>
    </submittedName>
</protein>
<dbReference type="GO" id="GO:0007165">
    <property type="term" value="P:signal transduction"/>
    <property type="evidence" value="ECO:0007669"/>
    <property type="project" value="UniProtKB-KW"/>
</dbReference>
<proteinExistence type="evidence at transcript level"/>
<dbReference type="GO" id="GO:0004984">
    <property type="term" value="F:olfactory receptor activity"/>
    <property type="evidence" value="ECO:0007669"/>
    <property type="project" value="InterPro"/>
</dbReference>
<evidence type="ECO:0000256" key="8">
    <source>
        <dbReference type="ARBA" id="ARBA00023170"/>
    </source>
</evidence>
<evidence type="ECO:0000256" key="9">
    <source>
        <dbReference type="ARBA" id="ARBA00023224"/>
    </source>
</evidence>
<keyword evidence="8 11" id="KW-0675">Receptor</keyword>
<evidence type="ECO:0000256" key="6">
    <source>
        <dbReference type="ARBA" id="ARBA00022989"/>
    </source>
</evidence>
<organism evidence="11">
    <name type="scientific">Aulacocentrum confusum</name>
    <dbReference type="NCBI Taxonomy" id="2767324"/>
    <lineage>
        <taxon>Eukaryota</taxon>
        <taxon>Metazoa</taxon>
        <taxon>Ecdysozoa</taxon>
        <taxon>Arthropoda</taxon>
        <taxon>Hexapoda</taxon>
        <taxon>Insecta</taxon>
        <taxon>Pterygota</taxon>
        <taxon>Neoptera</taxon>
        <taxon>Endopterygota</taxon>
        <taxon>Hymenoptera</taxon>
        <taxon>Apocrita</taxon>
        <taxon>Ichneumonoidea</taxon>
        <taxon>Braconidae</taxon>
        <taxon>Macrocentrinae</taxon>
        <taxon>Aulacocentrum</taxon>
    </lineage>
</organism>
<evidence type="ECO:0000256" key="3">
    <source>
        <dbReference type="ARBA" id="ARBA00022606"/>
    </source>
</evidence>
<keyword evidence="2" id="KW-1003">Cell membrane</keyword>
<reference evidence="11" key="1">
    <citation type="submission" date="2020-06" db="EMBL/GenBank/DDBJ databases">
        <authorList>
            <person name="Sheng S."/>
        </authorList>
    </citation>
    <scope>NUCLEOTIDE SEQUENCE</scope>
    <source>
        <tissue evidence="11">Antenna</tissue>
    </source>
</reference>
<evidence type="ECO:0000256" key="7">
    <source>
        <dbReference type="ARBA" id="ARBA00023136"/>
    </source>
</evidence>
<sequence length="308" mass="35188">MSPLSYNFKVLQCCGLWKSKGWSKGKKSWLYNIHTIAMFFFVFGFTGLGILETLLKWQNLNSAIDNLFMMLSMISVCGKMITILIYQVRIVALLKTLDIDMCRGRNSEEESIEESFHQLIRLRTKIFAATAQSTIAMLILNFFVTFAPRRELPYKIWLPCNLTTSFNYGIVLTFEIIGNTLGAYVNITYDTLLPSILLLACAQFCLLKRRVHMLGDVKLNANYSQLVEQNDNEKILKSEQTTFANCVEHQLLIFKLVFAVVSSLNALNALNSRASDVKFFYSDLLTQPKIFLDILFVFNILSVLLLCV</sequence>
<evidence type="ECO:0000256" key="4">
    <source>
        <dbReference type="ARBA" id="ARBA00022692"/>
    </source>
</evidence>
<keyword evidence="5" id="KW-0552">Olfaction</keyword>
<name>A0A7G8Z990_9HYME</name>
<keyword evidence="9" id="KW-0807">Transducer</keyword>
<dbReference type="Pfam" id="PF02949">
    <property type="entry name" value="7tm_6"/>
    <property type="match status" value="1"/>
</dbReference>
<dbReference type="PANTHER" id="PTHR21137">
    <property type="entry name" value="ODORANT RECEPTOR"/>
    <property type="match status" value="1"/>
</dbReference>
<comment type="subcellular location">
    <subcellularLocation>
        <location evidence="1">Cell membrane</location>
        <topology evidence="1">Multi-pass membrane protein</topology>
    </subcellularLocation>
</comment>
<dbReference type="PANTHER" id="PTHR21137:SF35">
    <property type="entry name" value="ODORANT RECEPTOR 19A-RELATED"/>
    <property type="match status" value="1"/>
</dbReference>
<evidence type="ECO:0000313" key="11">
    <source>
        <dbReference type="EMBL" id="QNL15015.1"/>
    </source>
</evidence>
<evidence type="ECO:0000256" key="5">
    <source>
        <dbReference type="ARBA" id="ARBA00022725"/>
    </source>
</evidence>
<keyword evidence="4 10" id="KW-0812">Transmembrane</keyword>
<gene>
    <name evidence="11" type="primary">OR71</name>
</gene>
<dbReference type="AlphaFoldDB" id="A0A7G8Z990"/>
<accession>A0A7G8Z990</accession>